<reference evidence="2" key="1">
    <citation type="journal article" date="2020" name="Stud. Mycol.">
        <title>101 Dothideomycetes genomes: a test case for predicting lifestyles and emergence of pathogens.</title>
        <authorList>
            <person name="Haridas S."/>
            <person name="Albert R."/>
            <person name="Binder M."/>
            <person name="Bloem J."/>
            <person name="Labutti K."/>
            <person name="Salamov A."/>
            <person name="Andreopoulos B."/>
            <person name="Baker S."/>
            <person name="Barry K."/>
            <person name="Bills G."/>
            <person name="Bluhm B."/>
            <person name="Cannon C."/>
            <person name="Castanera R."/>
            <person name="Culley D."/>
            <person name="Daum C."/>
            <person name="Ezra D."/>
            <person name="Gonzalez J."/>
            <person name="Henrissat B."/>
            <person name="Kuo A."/>
            <person name="Liang C."/>
            <person name="Lipzen A."/>
            <person name="Lutzoni F."/>
            <person name="Magnuson J."/>
            <person name="Mondo S."/>
            <person name="Nolan M."/>
            <person name="Ohm R."/>
            <person name="Pangilinan J."/>
            <person name="Park H.-J."/>
            <person name="Ramirez L."/>
            <person name="Alfaro M."/>
            <person name="Sun H."/>
            <person name="Tritt A."/>
            <person name="Yoshinaga Y."/>
            <person name="Zwiers L.-H."/>
            <person name="Turgeon B."/>
            <person name="Goodwin S."/>
            <person name="Spatafora J."/>
            <person name="Crous P."/>
            <person name="Grigoriev I."/>
        </authorList>
    </citation>
    <scope>NUCLEOTIDE SEQUENCE</scope>
    <source>
        <strain evidence="2">CBS 269.34</strain>
    </source>
</reference>
<gene>
    <name evidence="2" type="ORF">BU16DRAFT_534576</name>
</gene>
<dbReference type="AlphaFoldDB" id="A0A6A6R6B0"/>
<evidence type="ECO:0000256" key="1">
    <source>
        <dbReference type="SAM" id="MobiDB-lite"/>
    </source>
</evidence>
<organism evidence="2 3">
    <name type="scientific">Lophium mytilinum</name>
    <dbReference type="NCBI Taxonomy" id="390894"/>
    <lineage>
        <taxon>Eukaryota</taxon>
        <taxon>Fungi</taxon>
        <taxon>Dikarya</taxon>
        <taxon>Ascomycota</taxon>
        <taxon>Pezizomycotina</taxon>
        <taxon>Dothideomycetes</taxon>
        <taxon>Pleosporomycetidae</taxon>
        <taxon>Mytilinidiales</taxon>
        <taxon>Mytilinidiaceae</taxon>
        <taxon>Lophium</taxon>
    </lineage>
</organism>
<dbReference type="Proteomes" id="UP000799750">
    <property type="component" value="Unassembled WGS sequence"/>
</dbReference>
<feature type="compositionally biased region" description="Acidic residues" evidence="1">
    <location>
        <begin position="222"/>
        <end position="237"/>
    </location>
</feature>
<feature type="compositionally biased region" description="Basic and acidic residues" evidence="1">
    <location>
        <begin position="200"/>
        <end position="215"/>
    </location>
</feature>
<feature type="region of interest" description="Disordered" evidence="1">
    <location>
        <begin position="20"/>
        <end position="53"/>
    </location>
</feature>
<dbReference type="EMBL" id="MU004183">
    <property type="protein sequence ID" value="KAF2499932.1"/>
    <property type="molecule type" value="Genomic_DNA"/>
</dbReference>
<proteinExistence type="predicted"/>
<name>A0A6A6R6B0_9PEZI</name>
<keyword evidence="3" id="KW-1185">Reference proteome</keyword>
<sequence>MPISLRRQQDIARGTKIAEANAMDTSGESGADENSVDSHMNARTTHPSSRAFRNFKPTPRLIQAWLIVLSAGKTGDLERATTWKKDHKKQVLKLEIQKRGFWDEVSIPQKTQVDVSSFMASSQNEISHKSHHSYCGAEVDCTTCRAADVLLSSNDFENMFVFPAKCDHLLMVRTRELVYEGIIPYLEATLDVVEVDYQHNDVGKGGDEEQSEKETTGGVDSNSEDEEMSDEEDDEEPRETWSQHIGRLLDVKGAKREDRLSYFTDAKKWYSLFQ</sequence>
<evidence type="ECO:0000313" key="2">
    <source>
        <dbReference type="EMBL" id="KAF2499932.1"/>
    </source>
</evidence>
<feature type="compositionally biased region" description="Polar residues" evidence="1">
    <location>
        <begin position="37"/>
        <end position="48"/>
    </location>
</feature>
<accession>A0A6A6R6B0</accession>
<protein>
    <submittedName>
        <fullName evidence="2">Uncharacterized protein</fullName>
    </submittedName>
</protein>
<feature type="region of interest" description="Disordered" evidence="1">
    <location>
        <begin position="200"/>
        <end position="244"/>
    </location>
</feature>
<evidence type="ECO:0000313" key="3">
    <source>
        <dbReference type="Proteomes" id="UP000799750"/>
    </source>
</evidence>